<proteinExistence type="predicted"/>
<evidence type="ECO:0000313" key="10">
    <source>
        <dbReference type="EMBL" id="QPH40632.1"/>
    </source>
</evidence>
<dbReference type="AlphaFoldDB" id="A0A7S9L1A8"/>
<dbReference type="Gene3D" id="1.10.468.10">
    <property type="entry name" value="Photosynthetic Reaction Center, subunit C, domain 2"/>
    <property type="match status" value="1"/>
</dbReference>
<evidence type="ECO:0000256" key="9">
    <source>
        <dbReference type="SAM" id="SignalP"/>
    </source>
</evidence>
<dbReference type="GO" id="GO:0020037">
    <property type="term" value="F:heme binding"/>
    <property type="evidence" value="ECO:0007669"/>
    <property type="project" value="InterPro"/>
</dbReference>
<dbReference type="GO" id="GO:0019684">
    <property type="term" value="P:photosynthesis, light reaction"/>
    <property type="evidence" value="ECO:0007669"/>
    <property type="project" value="InterPro"/>
</dbReference>
<keyword evidence="6" id="KW-0479">Metal-binding</keyword>
<evidence type="ECO:0000256" key="7">
    <source>
        <dbReference type="ARBA" id="ARBA00022982"/>
    </source>
</evidence>
<dbReference type="GO" id="GO:0030077">
    <property type="term" value="C:plasma membrane light-harvesting complex"/>
    <property type="evidence" value="ECO:0007669"/>
    <property type="project" value="InterPro"/>
</dbReference>
<evidence type="ECO:0000256" key="1">
    <source>
        <dbReference type="ARBA" id="ARBA00003196"/>
    </source>
</evidence>
<reference evidence="10 11" key="1">
    <citation type="submission" date="2020-11" db="EMBL/GenBank/DDBJ databases">
        <title>Pedobacter endophytica, an endophytic bacteria isolated form Carex pumila.</title>
        <authorList>
            <person name="Peng Y."/>
            <person name="Jiang L."/>
            <person name="Lee J."/>
        </authorList>
    </citation>
    <scope>NUCLEOTIDE SEQUENCE [LARGE SCALE GENOMIC DNA]</scope>
    <source>
        <strain evidence="10 11">JBR3-12</strain>
    </source>
</reference>
<dbReference type="NCBIfam" id="NF033196">
    <property type="entry name" value="c_type_nonphoto"/>
    <property type="match status" value="1"/>
</dbReference>
<dbReference type="GO" id="GO:0005506">
    <property type="term" value="F:iron ion binding"/>
    <property type="evidence" value="ECO:0007669"/>
    <property type="project" value="InterPro"/>
</dbReference>
<dbReference type="SUPFAM" id="SSF48695">
    <property type="entry name" value="Multiheme cytochromes"/>
    <property type="match status" value="1"/>
</dbReference>
<feature type="chain" id="PRO_5032444050" description="Photosynthetic reaction center cytochrome c subunit" evidence="9">
    <location>
        <begin position="22"/>
        <end position="132"/>
    </location>
</feature>
<dbReference type="Proteomes" id="UP000594759">
    <property type="component" value="Chromosome"/>
</dbReference>
<dbReference type="RefSeq" id="WP_196100086.1">
    <property type="nucleotide sequence ID" value="NZ_CP064939.1"/>
</dbReference>
<dbReference type="KEGG" id="pex:IZT61_04985"/>
<dbReference type="Pfam" id="PF02276">
    <property type="entry name" value="CytoC_RC"/>
    <property type="match status" value="1"/>
</dbReference>
<dbReference type="InterPro" id="IPR036280">
    <property type="entry name" value="Multihaem_cyt_sf"/>
</dbReference>
<keyword evidence="3" id="KW-0813">Transport</keyword>
<protein>
    <recommendedName>
        <fullName evidence="2">Photosynthetic reaction center cytochrome c subunit</fullName>
    </recommendedName>
</protein>
<feature type="signal peptide" evidence="9">
    <location>
        <begin position="1"/>
        <end position="21"/>
    </location>
</feature>
<keyword evidence="9" id="KW-0732">Signal</keyword>
<evidence type="ECO:0000256" key="5">
    <source>
        <dbReference type="ARBA" id="ARBA00022617"/>
    </source>
</evidence>
<keyword evidence="11" id="KW-1185">Reference proteome</keyword>
<evidence type="ECO:0000256" key="3">
    <source>
        <dbReference type="ARBA" id="ARBA00022448"/>
    </source>
</evidence>
<comment type="function">
    <text evidence="1">The reaction center of purple bacteria contains a tightly bound cytochrome molecule which re-reduces the photo oxidized primary electron donor.</text>
</comment>
<evidence type="ECO:0000313" key="11">
    <source>
        <dbReference type="Proteomes" id="UP000594759"/>
    </source>
</evidence>
<evidence type="ECO:0000256" key="2">
    <source>
        <dbReference type="ARBA" id="ARBA00015978"/>
    </source>
</evidence>
<evidence type="ECO:0000256" key="6">
    <source>
        <dbReference type="ARBA" id="ARBA00022723"/>
    </source>
</evidence>
<dbReference type="InterPro" id="IPR023119">
    <property type="entry name" value="Multihaem_cyt_PRC_cyt_su-like"/>
</dbReference>
<dbReference type="GO" id="GO:0009055">
    <property type="term" value="F:electron transfer activity"/>
    <property type="evidence" value="ECO:0007669"/>
    <property type="project" value="InterPro"/>
</dbReference>
<keyword evidence="8" id="KW-0408">Iron</keyword>
<keyword evidence="5" id="KW-0349">Heme</keyword>
<dbReference type="InterPro" id="IPR003158">
    <property type="entry name" value="Photosyn_RC_cyt_c-su"/>
</dbReference>
<dbReference type="EMBL" id="CP064939">
    <property type="protein sequence ID" value="QPH40632.1"/>
    <property type="molecule type" value="Genomic_DNA"/>
</dbReference>
<evidence type="ECO:0000256" key="4">
    <source>
        <dbReference type="ARBA" id="ARBA00022531"/>
    </source>
</evidence>
<name>A0A7S9L1A8_9SPHI</name>
<keyword evidence="7" id="KW-0249">Electron transport</keyword>
<evidence type="ECO:0000256" key="8">
    <source>
        <dbReference type="ARBA" id="ARBA00023004"/>
    </source>
</evidence>
<accession>A0A7S9L1A8</accession>
<keyword evidence="4" id="KW-0602">Photosynthesis</keyword>
<sequence>MYYKKSLVLALLVSFAFGLSAFMPQKSDEKKAKNLKVLPKDISHEDLDKIMDNFKMALGVKCGYCHAPMANNPRKLDFASDAKPEKETARDMMRMTAKINKKYFHNAMENGKTVSKIACVTCHNGKTEPAAK</sequence>
<organism evidence="10 11">
    <name type="scientific">Pedobacter endophyticus</name>
    <dbReference type="NCBI Taxonomy" id="2789740"/>
    <lineage>
        <taxon>Bacteria</taxon>
        <taxon>Pseudomonadati</taxon>
        <taxon>Bacteroidota</taxon>
        <taxon>Sphingobacteriia</taxon>
        <taxon>Sphingobacteriales</taxon>
        <taxon>Sphingobacteriaceae</taxon>
        <taxon>Pedobacter</taxon>
    </lineage>
</organism>
<gene>
    <name evidence="10" type="ORF">IZT61_04985</name>
</gene>